<dbReference type="RefSeq" id="WP_317015106.1">
    <property type="nucleotide sequence ID" value="NZ_CP136511.1"/>
</dbReference>
<evidence type="ECO:0000313" key="2">
    <source>
        <dbReference type="EMBL" id="WOD13548.1"/>
    </source>
</evidence>
<evidence type="ECO:0008006" key="4">
    <source>
        <dbReference type="Google" id="ProtNLM"/>
    </source>
</evidence>
<evidence type="ECO:0000256" key="1">
    <source>
        <dbReference type="SAM" id="SignalP"/>
    </source>
</evidence>
<sequence length="141" mass="15907">MSFIRTCAAVALVVGAANCVFAQQASSRAADLRNRLQHIHGTHSIDDELDRLTTTLQLSPQQRTQVEVLLRRHHDAIQALIDGNPNASDELLRERIHSISDDTHREISALLTSQQRVLVQQMQAQMREAGRSRYIDSLHNH</sequence>
<dbReference type="EMBL" id="CP136511">
    <property type="protein sequence ID" value="WOD13548.1"/>
    <property type="molecule type" value="Genomic_DNA"/>
</dbReference>
<keyword evidence="3" id="KW-1185">Reference proteome</keyword>
<dbReference type="Proteomes" id="UP001302652">
    <property type="component" value="Chromosome 3"/>
</dbReference>
<keyword evidence="1" id="KW-0732">Signal</keyword>
<name>A0ABZ0E8I2_9BURK</name>
<feature type="chain" id="PRO_5045505892" description="Periplasmic heavy metal sensor" evidence="1">
    <location>
        <begin position="23"/>
        <end position="141"/>
    </location>
</feature>
<accession>A0ABZ0E8I2</accession>
<gene>
    <name evidence="2" type="ORF">RW095_05975</name>
</gene>
<protein>
    <recommendedName>
        <fullName evidence="4">Periplasmic heavy metal sensor</fullName>
    </recommendedName>
</protein>
<reference evidence="2 3" key="1">
    <citation type="submission" date="2023-10" db="EMBL/GenBank/DDBJ databases">
        <title>Surface-active antibiotics is a multifunctional adaptation for post-fire microbes.</title>
        <authorList>
            <person name="Liu M.D."/>
            <person name="Du Y."/>
            <person name="Koupaei S.K."/>
            <person name="Kim N.R."/>
            <person name="Zhang W."/>
            <person name="Traxler M.F."/>
        </authorList>
    </citation>
    <scope>NUCLEOTIDE SEQUENCE [LARGE SCALE GENOMIC DNA]</scope>
    <source>
        <strain evidence="2 3">F3</strain>
    </source>
</reference>
<evidence type="ECO:0000313" key="3">
    <source>
        <dbReference type="Proteomes" id="UP001302652"/>
    </source>
</evidence>
<feature type="signal peptide" evidence="1">
    <location>
        <begin position="1"/>
        <end position="22"/>
    </location>
</feature>
<proteinExistence type="predicted"/>
<organism evidence="2 3">
    <name type="scientific">Paraburkholderia kirstenboschensis</name>
    <dbReference type="NCBI Taxonomy" id="1245436"/>
    <lineage>
        <taxon>Bacteria</taxon>
        <taxon>Pseudomonadati</taxon>
        <taxon>Pseudomonadota</taxon>
        <taxon>Betaproteobacteria</taxon>
        <taxon>Burkholderiales</taxon>
        <taxon>Burkholderiaceae</taxon>
        <taxon>Paraburkholderia</taxon>
    </lineage>
</organism>